<organism evidence="1 2">
    <name type="scientific">Komagataeibacter europaeus NBRC 3261</name>
    <dbReference type="NCBI Taxonomy" id="1234669"/>
    <lineage>
        <taxon>Bacteria</taxon>
        <taxon>Pseudomonadati</taxon>
        <taxon>Pseudomonadota</taxon>
        <taxon>Alphaproteobacteria</taxon>
        <taxon>Acetobacterales</taxon>
        <taxon>Acetobacteraceae</taxon>
        <taxon>Komagataeibacter</taxon>
    </lineage>
</organism>
<dbReference type="Proteomes" id="UP000032675">
    <property type="component" value="Unassembled WGS sequence"/>
</dbReference>
<accession>A0A0D6Q169</accession>
<proteinExistence type="predicted"/>
<evidence type="ECO:0000313" key="2">
    <source>
        <dbReference type="Proteomes" id="UP000032675"/>
    </source>
</evidence>
<dbReference type="AlphaFoldDB" id="A0A0D6Q169"/>
<dbReference type="EMBL" id="BANI01000141">
    <property type="protein sequence ID" value="GAN97302.1"/>
    <property type="molecule type" value="Genomic_DNA"/>
</dbReference>
<sequence>MHDPFLPAGCTQADIDARFAPDEPAWIAPYVAQLQRRLDRLATIRAELATDRFDGAYDGVDILGYLADEMETVRMAMADPVADYGD</sequence>
<reference evidence="1 2" key="1">
    <citation type="submission" date="2012-11" db="EMBL/GenBank/DDBJ databases">
        <title>Whole genome sequence of Gluconacetobacter europaeus NBRC3261.</title>
        <authorList>
            <person name="Azuma Y."/>
            <person name="Higashiura N."/>
            <person name="Hirakawa H."/>
            <person name="Matsushita K."/>
        </authorList>
    </citation>
    <scope>NUCLEOTIDE SEQUENCE [LARGE SCALE GENOMIC DNA]</scope>
    <source>
        <strain evidence="1 2">NBRC 3261</strain>
    </source>
</reference>
<name>A0A0D6Q169_KOMEU</name>
<comment type="caution">
    <text evidence="1">The sequence shown here is derived from an EMBL/GenBank/DDBJ whole genome shotgun (WGS) entry which is preliminary data.</text>
</comment>
<gene>
    <name evidence="1" type="ORF">Geu3261_0160_027</name>
</gene>
<protein>
    <submittedName>
        <fullName evidence="1">Uncharacterized protein</fullName>
    </submittedName>
</protein>
<evidence type="ECO:0000313" key="1">
    <source>
        <dbReference type="EMBL" id="GAN97302.1"/>
    </source>
</evidence>
<dbReference type="RefSeq" id="WP_019085824.1">
    <property type="nucleotide sequence ID" value="NZ_BANI01000141.1"/>
</dbReference>